<dbReference type="Proteomes" id="UP001165384">
    <property type="component" value="Unassembled WGS sequence"/>
</dbReference>
<protein>
    <submittedName>
        <fullName evidence="2">NAD(P)H-dependent oxidoreductase</fullName>
    </submittedName>
</protein>
<dbReference type="SUPFAM" id="SSF52218">
    <property type="entry name" value="Flavoproteins"/>
    <property type="match status" value="1"/>
</dbReference>
<sequence length="169" mass="18614">MKAALELLPENVDLTVIDLHGIPVFNQDEEMSPPPAVVEFKQKILAADAILFATPEYNYSVPGGLKNAIDWASRPYGQSAWKGKTAAIMGVSVGNFGTARAQYDLRKILVTLEMPAVVQPEVMIGNATERFDDNGRLTDERSRQMIQKLLSTLVQLEKSTRRAKGDPIS</sequence>
<comment type="caution">
    <text evidence="2">The sequence shown here is derived from an EMBL/GenBank/DDBJ whole genome shotgun (WGS) entry which is preliminary data.</text>
</comment>
<feature type="domain" description="NADPH-dependent FMN reductase-like" evidence="1">
    <location>
        <begin position="2"/>
        <end position="128"/>
    </location>
</feature>
<dbReference type="PANTHER" id="PTHR30543">
    <property type="entry name" value="CHROMATE REDUCTASE"/>
    <property type="match status" value="1"/>
</dbReference>
<evidence type="ECO:0000313" key="2">
    <source>
        <dbReference type="EMBL" id="MCG2577620.1"/>
    </source>
</evidence>
<dbReference type="PANTHER" id="PTHR30543:SF21">
    <property type="entry name" value="NAD(P)H-DEPENDENT FMN REDUCTASE LOT6"/>
    <property type="match status" value="1"/>
</dbReference>
<name>A0ABS9K399_9RHOO</name>
<organism evidence="2 3">
    <name type="scientific">Dechloromonas hankyongensis</name>
    <dbReference type="NCBI Taxonomy" id="2908002"/>
    <lineage>
        <taxon>Bacteria</taxon>
        <taxon>Pseudomonadati</taxon>
        <taxon>Pseudomonadota</taxon>
        <taxon>Betaproteobacteria</taxon>
        <taxon>Rhodocyclales</taxon>
        <taxon>Azonexaceae</taxon>
        <taxon>Dechloromonas</taxon>
    </lineage>
</organism>
<dbReference type="EMBL" id="JAKLTN010000002">
    <property type="protein sequence ID" value="MCG2577620.1"/>
    <property type="molecule type" value="Genomic_DNA"/>
</dbReference>
<proteinExistence type="predicted"/>
<dbReference type="InterPro" id="IPR050712">
    <property type="entry name" value="NAD(P)H-dep_reductase"/>
</dbReference>
<dbReference type="Pfam" id="PF03358">
    <property type="entry name" value="FMN_red"/>
    <property type="match status" value="1"/>
</dbReference>
<accession>A0ABS9K399</accession>
<reference evidence="2" key="1">
    <citation type="submission" date="2022-01" db="EMBL/GenBank/DDBJ databases">
        <authorList>
            <person name="Jo J.-H."/>
            <person name="Im W.-T."/>
        </authorList>
    </citation>
    <scope>NUCLEOTIDE SEQUENCE</scope>
    <source>
        <strain evidence="2">XY25</strain>
    </source>
</reference>
<evidence type="ECO:0000313" key="3">
    <source>
        <dbReference type="Proteomes" id="UP001165384"/>
    </source>
</evidence>
<dbReference type="InterPro" id="IPR029039">
    <property type="entry name" value="Flavoprotein-like_sf"/>
</dbReference>
<dbReference type="Gene3D" id="3.40.50.360">
    <property type="match status" value="1"/>
</dbReference>
<evidence type="ECO:0000259" key="1">
    <source>
        <dbReference type="Pfam" id="PF03358"/>
    </source>
</evidence>
<gene>
    <name evidence="2" type="ORF">LZ012_11510</name>
</gene>
<dbReference type="InterPro" id="IPR005025">
    <property type="entry name" value="FMN_Rdtase-like_dom"/>
</dbReference>
<keyword evidence="3" id="KW-1185">Reference proteome</keyword>